<dbReference type="InterPro" id="IPR003209">
    <property type="entry name" value="METHMP_CycHdrlase"/>
</dbReference>
<evidence type="ECO:0000256" key="5">
    <source>
        <dbReference type="ARBA" id="ARBA00022490"/>
    </source>
</evidence>
<evidence type="ECO:0000256" key="4">
    <source>
        <dbReference type="ARBA" id="ARBA00020597"/>
    </source>
</evidence>
<dbReference type="SUPFAM" id="SSF56199">
    <property type="entry name" value="Methenyltetrahydromethanopterin cyclohydrolase"/>
    <property type="match status" value="1"/>
</dbReference>
<gene>
    <name evidence="10 11" type="primary">mch</name>
    <name evidence="11" type="ORF">EF807_04365</name>
</gene>
<dbReference type="Gene3D" id="3.10.340.11">
    <property type="entry name" value="Methenyltetrahydromethanopterin Cyclohydrolase, Chain A, domain 1"/>
    <property type="match status" value="1"/>
</dbReference>
<comment type="similarity">
    <text evidence="2 10">Belongs to the MCH family.</text>
</comment>
<dbReference type="AlphaFoldDB" id="A0A520KWQ4"/>
<comment type="catalytic activity">
    <reaction evidence="9 10">
        <text>5,10-methenyl-5,6,7,8-tetrahydromethanopterin + H2O = N(5)-formyl-5,6,7,8-tetrahydromethanopterin + H(+)</text>
        <dbReference type="Rhea" id="RHEA:19053"/>
        <dbReference type="ChEBI" id="CHEBI:15377"/>
        <dbReference type="ChEBI" id="CHEBI:15378"/>
        <dbReference type="ChEBI" id="CHEBI:58018"/>
        <dbReference type="ChEBI" id="CHEBI:58337"/>
        <dbReference type="EC" id="3.5.4.27"/>
    </reaction>
</comment>
<dbReference type="Gene3D" id="3.30.1030.10">
    <property type="entry name" value="Methenyltetrahydromethanopterin Cyclohydrolase, Chain A, domain 2"/>
    <property type="match status" value="1"/>
</dbReference>
<comment type="function">
    <text evidence="10">Catalyzes the hydrolysis of methenyl-H(4)MPT(+) to 5-formyl-H(4)MPT.</text>
</comment>
<keyword evidence="7 10" id="KW-0378">Hydrolase</keyword>
<evidence type="ECO:0000313" key="11">
    <source>
        <dbReference type="EMBL" id="RZN69635.1"/>
    </source>
</evidence>
<dbReference type="HAMAP" id="MF_00486">
    <property type="entry name" value="McH"/>
    <property type="match status" value="1"/>
</dbReference>
<evidence type="ECO:0000256" key="7">
    <source>
        <dbReference type="ARBA" id="ARBA00022801"/>
    </source>
</evidence>
<keyword evidence="5 10" id="KW-0963">Cytoplasm</keyword>
<dbReference type="GO" id="GO:0005737">
    <property type="term" value="C:cytoplasm"/>
    <property type="evidence" value="ECO:0007669"/>
    <property type="project" value="UniProtKB-SubCell"/>
</dbReference>
<dbReference type="EC" id="3.5.4.27" evidence="3 10"/>
<comment type="caution">
    <text evidence="11">The sequence shown here is derived from an EMBL/GenBank/DDBJ whole genome shotgun (WGS) entry which is preliminary data.</text>
</comment>
<dbReference type="GO" id="GO:0018759">
    <property type="term" value="F:methenyltetrahydromethanopterin cyclohydrolase activity"/>
    <property type="evidence" value="ECO:0007669"/>
    <property type="project" value="UniProtKB-UniRule"/>
</dbReference>
<dbReference type="EMBL" id="RXIL01000073">
    <property type="protein sequence ID" value="RZN69635.1"/>
    <property type="molecule type" value="Genomic_DNA"/>
</dbReference>
<keyword evidence="6 10" id="KW-0554">One-carbon metabolism</keyword>
<evidence type="ECO:0000256" key="9">
    <source>
        <dbReference type="ARBA" id="ARBA00048684"/>
    </source>
</evidence>
<dbReference type="Pfam" id="PF02289">
    <property type="entry name" value="MCH"/>
    <property type="match status" value="1"/>
</dbReference>
<dbReference type="CDD" id="cd00545">
    <property type="entry name" value="MCH"/>
    <property type="match status" value="1"/>
</dbReference>
<sequence>MISVNEGALEIVETMLDWQDELGIEVNELKDGSTVIDCGVNVRGSYQLGTMFVEVCMGGLATTTVVMNDIERLAFPFINVTTDYPAISCLGSQKAAWTIKVDDYFAMGSGPARALALKPKETYEKIDYEDDSKYGIIVLESEKLPGEDVMSYIAKACKIDVSDLHALVAPIRSLVGSIQISGRIVENALHKLEELGYDVKKIENGAGRSPIAPVKKEAMGVTNDCNIYYGSVYLTVDSFDEVFSKVPSNTSRDYGMPFFKTFKEAGFDFFKIDPLLFAPAEIIVNEKESGEVYHFGELNSEVILESFGIK</sequence>
<evidence type="ECO:0000256" key="8">
    <source>
        <dbReference type="ARBA" id="ARBA00030468"/>
    </source>
</evidence>
<accession>A0A520KWQ4</accession>
<name>A0A520KWQ4_9EURY</name>
<comment type="subcellular location">
    <subcellularLocation>
        <location evidence="1 10">Cytoplasm</location>
    </subcellularLocation>
</comment>
<dbReference type="NCBIfam" id="TIGR03120">
    <property type="entry name" value="one_C_mch"/>
    <property type="match status" value="1"/>
</dbReference>
<evidence type="ECO:0000256" key="10">
    <source>
        <dbReference type="HAMAP-Rule" id="MF_00486"/>
    </source>
</evidence>
<evidence type="ECO:0000256" key="3">
    <source>
        <dbReference type="ARBA" id="ARBA00012765"/>
    </source>
</evidence>
<reference evidence="11 12" key="1">
    <citation type="journal article" date="2019" name="Nat. Microbiol.">
        <title>Wide diversity of methane and short-chain alkane metabolisms in uncultured archaea.</title>
        <authorList>
            <person name="Borrel G."/>
            <person name="Adam P.S."/>
            <person name="McKay L.J."/>
            <person name="Chen L.X."/>
            <person name="Sierra-Garcia I.N."/>
            <person name="Sieber C.M."/>
            <person name="Letourneur Q."/>
            <person name="Ghozlane A."/>
            <person name="Andersen G.L."/>
            <person name="Li W.J."/>
            <person name="Hallam S.J."/>
            <person name="Muyzer G."/>
            <person name="de Oliveira V.M."/>
            <person name="Inskeep W.P."/>
            <person name="Banfield J.F."/>
            <person name="Gribaldo S."/>
        </authorList>
    </citation>
    <scope>NUCLEOTIDE SEQUENCE [LARGE SCALE GENOMIC DNA]</scope>
    <source>
        <strain evidence="11">NM1b</strain>
    </source>
</reference>
<proteinExistence type="inferred from homology"/>
<dbReference type="Proteomes" id="UP000320766">
    <property type="component" value="Unassembled WGS sequence"/>
</dbReference>
<evidence type="ECO:0000256" key="2">
    <source>
        <dbReference type="ARBA" id="ARBA00006902"/>
    </source>
</evidence>
<evidence type="ECO:0000256" key="1">
    <source>
        <dbReference type="ARBA" id="ARBA00004496"/>
    </source>
</evidence>
<dbReference type="GO" id="GO:0006730">
    <property type="term" value="P:one-carbon metabolic process"/>
    <property type="evidence" value="ECO:0007669"/>
    <property type="project" value="UniProtKB-UniRule"/>
</dbReference>
<evidence type="ECO:0000256" key="6">
    <source>
        <dbReference type="ARBA" id="ARBA00022563"/>
    </source>
</evidence>
<protein>
    <recommendedName>
        <fullName evidence="4 10">Methenyltetrahydromethanopterin cyclohydrolase</fullName>
        <ecNumber evidence="3 10">3.5.4.27</ecNumber>
    </recommendedName>
    <alternativeName>
        <fullName evidence="8 10">Methenyl-H4MPT cyclohydrolase</fullName>
    </alternativeName>
</protein>
<organism evidence="11 12">
    <name type="scientific">Candidatus Methanolliviera hydrocarbonicum</name>
    <dbReference type="NCBI Taxonomy" id="2491085"/>
    <lineage>
        <taxon>Archaea</taxon>
        <taxon>Methanobacteriati</taxon>
        <taxon>Methanobacteriota</taxon>
        <taxon>Candidatus Methanoliparia</taxon>
        <taxon>Candidatus Methanoliparales</taxon>
        <taxon>Candidatus Methanollivieraceae</taxon>
        <taxon>Candidatus Methanolliviera</taxon>
    </lineage>
</organism>
<evidence type="ECO:0000313" key="12">
    <source>
        <dbReference type="Proteomes" id="UP000320766"/>
    </source>
</evidence>